<dbReference type="InterPro" id="IPR003658">
    <property type="entry name" value="Anti-sigma_ant"/>
</dbReference>
<dbReference type="Pfam" id="PF01740">
    <property type="entry name" value="STAS"/>
    <property type="match status" value="1"/>
</dbReference>
<sequence>MVRAPRGKSARLHGKVLHLSKAACPPPLIFLHPKILTPMNLNYSLADQNGVQVLRIHDLLNEHTHQELLRTVDQKLNQGLARFIVDLEEMDYMNSVGLNFLLTLRSRSQDHGGQLVLANASSRVLDLLDMTKLRPVFQLTPNLDQALLKVNV</sequence>
<evidence type="ECO:0000259" key="3">
    <source>
        <dbReference type="PROSITE" id="PS50801"/>
    </source>
</evidence>
<accession>A0A5C6RKK4</accession>
<dbReference type="PANTHER" id="PTHR33495">
    <property type="entry name" value="ANTI-SIGMA FACTOR ANTAGONIST TM_1081-RELATED-RELATED"/>
    <property type="match status" value="1"/>
</dbReference>
<evidence type="ECO:0000313" key="5">
    <source>
        <dbReference type="Proteomes" id="UP000321580"/>
    </source>
</evidence>
<dbReference type="InterPro" id="IPR002645">
    <property type="entry name" value="STAS_dom"/>
</dbReference>
<dbReference type="EMBL" id="VOOR01000029">
    <property type="protein sequence ID" value="TXB62484.1"/>
    <property type="molecule type" value="Genomic_DNA"/>
</dbReference>
<evidence type="ECO:0000256" key="2">
    <source>
        <dbReference type="RuleBase" id="RU003749"/>
    </source>
</evidence>
<dbReference type="Gene3D" id="3.30.750.24">
    <property type="entry name" value="STAS domain"/>
    <property type="match status" value="1"/>
</dbReference>
<name>A0A5C6RKK4_9BACT</name>
<comment type="similarity">
    <text evidence="1 2">Belongs to the anti-sigma-factor antagonist family.</text>
</comment>
<dbReference type="SUPFAM" id="SSF52091">
    <property type="entry name" value="SpoIIaa-like"/>
    <property type="match status" value="1"/>
</dbReference>
<dbReference type="Proteomes" id="UP000321580">
    <property type="component" value="Unassembled WGS sequence"/>
</dbReference>
<dbReference type="AlphaFoldDB" id="A0A5C6RKK4"/>
<dbReference type="NCBIfam" id="TIGR00377">
    <property type="entry name" value="ant_ant_sig"/>
    <property type="match status" value="1"/>
</dbReference>
<dbReference type="InterPro" id="IPR036513">
    <property type="entry name" value="STAS_dom_sf"/>
</dbReference>
<protein>
    <recommendedName>
        <fullName evidence="2">Anti-sigma factor antagonist</fullName>
    </recommendedName>
</protein>
<dbReference type="OrthoDB" id="962463at2"/>
<proteinExistence type="inferred from homology"/>
<gene>
    <name evidence="4" type="ORF">FRY97_13920</name>
</gene>
<dbReference type="PROSITE" id="PS50801">
    <property type="entry name" value="STAS"/>
    <property type="match status" value="1"/>
</dbReference>
<reference evidence="4 5" key="1">
    <citation type="submission" date="2019-08" db="EMBL/GenBank/DDBJ databases">
        <title>Genome of Phaeodactylibacter luteus.</title>
        <authorList>
            <person name="Bowman J.P."/>
        </authorList>
    </citation>
    <scope>NUCLEOTIDE SEQUENCE [LARGE SCALE GENOMIC DNA]</scope>
    <source>
        <strain evidence="4 5">KCTC 42180</strain>
    </source>
</reference>
<evidence type="ECO:0000313" key="4">
    <source>
        <dbReference type="EMBL" id="TXB62484.1"/>
    </source>
</evidence>
<dbReference type="GO" id="GO:0043856">
    <property type="term" value="F:anti-sigma factor antagonist activity"/>
    <property type="evidence" value="ECO:0007669"/>
    <property type="project" value="InterPro"/>
</dbReference>
<feature type="domain" description="STAS" evidence="3">
    <location>
        <begin position="41"/>
        <end position="150"/>
    </location>
</feature>
<keyword evidence="5" id="KW-1185">Reference proteome</keyword>
<dbReference type="CDD" id="cd07043">
    <property type="entry name" value="STAS_anti-anti-sigma_factors"/>
    <property type="match status" value="1"/>
</dbReference>
<evidence type="ECO:0000256" key="1">
    <source>
        <dbReference type="ARBA" id="ARBA00009013"/>
    </source>
</evidence>
<organism evidence="4 5">
    <name type="scientific">Phaeodactylibacter luteus</name>
    <dbReference type="NCBI Taxonomy" id="1564516"/>
    <lineage>
        <taxon>Bacteria</taxon>
        <taxon>Pseudomonadati</taxon>
        <taxon>Bacteroidota</taxon>
        <taxon>Saprospiria</taxon>
        <taxon>Saprospirales</taxon>
        <taxon>Haliscomenobacteraceae</taxon>
        <taxon>Phaeodactylibacter</taxon>
    </lineage>
</organism>
<comment type="caution">
    <text evidence="4">The sequence shown here is derived from an EMBL/GenBank/DDBJ whole genome shotgun (WGS) entry which is preliminary data.</text>
</comment>